<dbReference type="Pfam" id="PF00240">
    <property type="entry name" value="ubiquitin"/>
    <property type="match status" value="1"/>
</dbReference>
<dbReference type="SMART" id="SM00213">
    <property type="entry name" value="UBQ"/>
    <property type="match status" value="1"/>
</dbReference>
<dbReference type="SUPFAM" id="SSF54236">
    <property type="entry name" value="Ubiquitin-like"/>
    <property type="match status" value="1"/>
</dbReference>
<dbReference type="FunCoup" id="A0A7I4FUG9">
    <property type="interactions" value="2184"/>
</dbReference>
<evidence type="ECO:0000256" key="2">
    <source>
        <dbReference type="ARBA" id="ARBA00022737"/>
    </source>
</evidence>
<keyword evidence="2" id="KW-0677">Repeat</keyword>
<dbReference type="EnsemblPlants" id="Pp3c8_15530V3.3">
    <property type="protein sequence ID" value="Pp3c8_15530V3.3"/>
    <property type="gene ID" value="Pp3c8_15530"/>
</dbReference>
<dbReference type="PANTHER" id="PTHR48051">
    <property type="match status" value="1"/>
</dbReference>
<gene>
    <name evidence="5" type="primary">LOC112285279</name>
</gene>
<evidence type="ECO:0000256" key="3">
    <source>
        <dbReference type="SAM" id="MobiDB-lite"/>
    </source>
</evidence>
<dbReference type="InterPro" id="IPR050216">
    <property type="entry name" value="LRR_domain-containing"/>
</dbReference>
<dbReference type="InterPro" id="IPR003591">
    <property type="entry name" value="Leu-rich_rpt_typical-subtyp"/>
</dbReference>
<dbReference type="SMART" id="SM00369">
    <property type="entry name" value="LRR_TYP"/>
    <property type="match status" value="5"/>
</dbReference>
<evidence type="ECO:0000259" key="4">
    <source>
        <dbReference type="PROSITE" id="PS50053"/>
    </source>
</evidence>
<keyword evidence="1" id="KW-0433">Leucine-rich repeat</keyword>
<sequence>MDTSSEIMSLTIKFGAKSIALSLPASSKVSDMMLQLQTATDVLPRVQKLIFKGKVLTPDLTLKNAQLTNGSKIMLMAAAGFQSQFPVRSSSPIKRKSSPPKRSTPFKQIPVKSTGFDESRLKAWKQTGVVSLRDSGLQEVPITVWDLQSAVRVMDVGGNCLSAFPSNVKSLTNIQRLRLSGNQLKSDSISWQSFLLLSRLAVLAIDHNLLSTIPPEIGLLTSLRCLSVSHNKLTSVPSDIGNLVSLETLDLSYNCLEEVPSSLGSCTKISEINLTRNRLKSIPASWSQISFLKRLLLDSNQLKDFPSEILQKCSQLQTLSLHSNEITMDDLREMDAWPEFDKRRKDKYTKQMDMQVMGSTSGFDEGADVEQWQRW</sequence>
<dbReference type="Gramene" id="Pp3c8_15530V3.3">
    <property type="protein sequence ID" value="Pp3c8_15530V3.3"/>
    <property type="gene ID" value="Pp3c8_15530"/>
</dbReference>
<organism evidence="5 6">
    <name type="scientific">Physcomitrium patens</name>
    <name type="common">Spreading-leaved earth moss</name>
    <name type="synonym">Physcomitrella patens</name>
    <dbReference type="NCBI Taxonomy" id="3218"/>
    <lineage>
        <taxon>Eukaryota</taxon>
        <taxon>Viridiplantae</taxon>
        <taxon>Streptophyta</taxon>
        <taxon>Embryophyta</taxon>
        <taxon>Bryophyta</taxon>
        <taxon>Bryophytina</taxon>
        <taxon>Bryopsida</taxon>
        <taxon>Funariidae</taxon>
        <taxon>Funariales</taxon>
        <taxon>Funariaceae</taxon>
        <taxon>Physcomitrium</taxon>
    </lineage>
</organism>
<dbReference type="GO" id="GO:0005737">
    <property type="term" value="C:cytoplasm"/>
    <property type="evidence" value="ECO:0000318"/>
    <property type="project" value="GO_Central"/>
</dbReference>
<accession>A0A7I4FUG9</accession>
<dbReference type="EnsemblPlants" id="Pp3c8_15530V3.2">
    <property type="protein sequence ID" value="Pp3c8_15530V3.2"/>
    <property type="gene ID" value="Pp3c8_15530"/>
</dbReference>
<dbReference type="InterPro" id="IPR032675">
    <property type="entry name" value="LRR_dom_sf"/>
</dbReference>
<dbReference type="OMA" id="WGEFDER"/>
<keyword evidence="6" id="KW-1185">Reference proteome</keyword>
<dbReference type="PROSITE" id="PS51450">
    <property type="entry name" value="LRR"/>
    <property type="match status" value="2"/>
</dbReference>
<reference evidence="5 6" key="2">
    <citation type="journal article" date="2018" name="Plant J.">
        <title>The Physcomitrella patens chromosome-scale assembly reveals moss genome structure and evolution.</title>
        <authorList>
            <person name="Lang D."/>
            <person name="Ullrich K.K."/>
            <person name="Murat F."/>
            <person name="Fuchs J."/>
            <person name="Jenkins J."/>
            <person name="Haas F.B."/>
            <person name="Piednoel M."/>
            <person name="Gundlach H."/>
            <person name="Van Bel M."/>
            <person name="Meyberg R."/>
            <person name="Vives C."/>
            <person name="Morata J."/>
            <person name="Symeonidi A."/>
            <person name="Hiss M."/>
            <person name="Muchero W."/>
            <person name="Kamisugi Y."/>
            <person name="Saleh O."/>
            <person name="Blanc G."/>
            <person name="Decker E.L."/>
            <person name="van Gessel N."/>
            <person name="Grimwood J."/>
            <person name="Hayes R.D."/>
            <person name="Graham S.W."/>
            <person name="Gunter L.E."/>
            <person name="McDaniel S.F."/>
            <person name="Hoernstein S.N.W."/>
            <person name="Larsson A."/>
            <person name="Li F.W."/>
            <person name="Perroud P.F."/>
            <person name="Phillips J."/>
            <person name="Ranjan P."/>
            <person name="Rokshar D.S."/>
            <person name="Rothfels C.J."/>
            <person name="Schneider L."/>
            <person name="Shu S."/>
            <person name="Stevenson D.W."/>
            <person name="Thummler F."/>
            <person name="Tillich M."/>
            <person name="Villarreal Aguilar J.C."/>
            <person name="Widiez T."/>
            <person name="Wong G.K."/>
            <person name="Wymore A."/>
            <person name="Zhang Y."/>
            <person name="Zimmer A.D."/>
            <person name="Quatrano R.S."/>
            <person name="Mayer K.F.X."/>
            <person name="Goodstein D."/>
            <person name="Casacuberta J.M."/>
            <person name="Vandepoele K."/>
            <person name="Reski R."/>
            <person name="Cuming A.C."/>
            <person name="Tuskan G.A."/>
            <person name="Maumus F."/>
            <person name="Salse J."/>
            <person name="Schmutz J."/>
            <person name="Rensing S.A."/>
        </authorList>
    </citation>
    <scope>NUCLEOTIDE SEQUENCE [LARGE SCALE GENOMIC DNA]</scope>
    <source>
        <strain evidence="5 6">cv. Gransden 2004</strain>
    </source>
</reference>
<dbReference type="Gene3D" id="3.80.10.10">
    <property type="entry name" value="Ribonuclease Inhibitor"/>
    <property type="match status" value="1"/>
</dbReference>
<reference evidence="5" key="3">
    <citation type="submission" date="2020-12" db="UniProtKB">
        <authorList>
            <consortium name="EnsemblPlants"/>
        </authorList>
    </citation>
    <scope>IDENTIFICATION</scope>
</reference>
<evidence type="ECO:0000256" key="1">
    <source>
        <dbReference type="ARBA" id="ARBA00022614"/>
    </source>
</evidence>
<dbReference type="RefSeq" id="XP_024381722.1">
    <property type="nucleotide sequence ID" value="XM_024525954.2"/>
</dbReference>
<dbReference type="InterPro" id="IPR000626">
    <property type="entry name" value="Ubiquitin-like_dom"/>
</dbReference>
<dbReference type="KEGG" id="ppp:112285279"/>
<dbReference type="Proteomes" id="UP000006727">
    <property type="component" value="Chromosome 8"/>
</dbReference>
<dbReference type="InterPro" id="IPR029071">
    <property type="entry name" value="Ubiquitin-like_domsf"/>
</dbReference>
<dbReference type="Gramene" id="Pp3c8_15530V3.2">
    <property type="protein sequence ID" value="Pp3c8_15530V3.2"/>
    <property type="gene ID" value="Pp3c8_15530"/>
</dbReference>
<dbReference type="OrthoDB" id="2187496at2759"/>
<dbReference type="EMBL" id="ABEU02000008">
    <property type="status" value="NOT_ANNOTATED_CDS"/>
    <property type="molecule type" value="Genomic_DNA"/>
</dbReference>
<dbReference type="Pfam" id="PF13855">
    <property type="entry name" value="LRR_8"/>
    <property type="match status" value="1"/>
</dbReference>
<dbReference type="InterPro" id="IPR001611">
    <property type="entry name" value="Leu-rich_rpt"/>
</dbReference>
<feature type="domain" description="Ubiquitin-like" evidence="4">
    <location>
        <begin position="8"/>
        <end position="76"/>
    </location>
</feature>
<feature type="region of interest" description="Disordered" evidence="3">
    <location>
        <begin position="87"/>
        <end position="109"/>
    </location>
</feature>
<dbReference type="Gene3D" id="3.10.20.90">
    <property type="entry name" value="Phosphatidylinositol 3-kinase Catalytic Subunit, Chain A, domain 1"/>
    <property type="match status" value="1"/>
</dbReference>
<evidence type="ECO:0000313" key="6">
    <source>
        <dbReference type="Proteomes" id="UP000006727"/>
    </source>
</evidence>
<dbReference type="PROSITE" id="PS50053">
    <property type="entry name" value="UBIQUITIN_2"/>
    <property type="match status" value="1"/>
</dbReference>
<name>A0A7I4FUG9_PHYPA</name>
<dbReference type="SUPFAM" id="SSF52058">
    <property type="entry name" value="L domain-like"/>
    <property type="match status" value="1"/>
</dbReference>
<protein>
    <recommendedName>
        <fullName evidence="4">Ubiquitin-like domain-containing protein</fullName>
    </recommendedName>
</protein>
<evidence type="ECO:0000313" key="5">
    <source>
        <dbReference type="EnsemblPlants" id="Pp3c8_15530V3.3"/>
    </source>
</evidence>
<proteinExistence type="predicted"/>
<dbReference type="AlphaFoldDB" id="A0A7I4FUG9"/>
<dbReference type="PANTHER" id="PTHR48051:SF1">
    <property type="entry name" value="RAS SUPPRESSOR PROTEIN 1"/>
    <property type="match status" value="1"/>
</dbReference>
<dbReference type="GeneID" id="112285279"/>
<reference evidence="5 6" key="1">
    <citation type="journal article" date="2008" name="Science">
        <title>The Physcomitrella genome reveals evolutionary insights into the conquest of land by plants.</title>
        <authorList>
            <person name="Rensing S."/>
            <person name="Lang D."/>
            <person name="Zimmer A."/>
            <person name="Terry A."/>
            <person name="Salamov A."/>
            <person name="Shapiro H."/>
            <person name="Nishiyama T."/>
            <person name="Perroud P.-F."/>
            <person name="Lindquist E."/>
            <person name="Kamisugi Y."/>
            <person name="Tanahashi T."/>
            <person name="Sakakibara K."/>
            <person name="Fujita T."/>
            <person name="Oishi K."/>
            <person name="Shin-I T."/>
            <person name="Kuroki Y."/>
            <person name="Toyoda A."/>
            <person name="Suzuki Y."/>
            <person name="Hashimoto A."/>
            <person name="Yamaguchi K."/>
            <person name="Sugano A."/>
            <person name="Kohara Y."/>
            <person name="Fujiyama A."/>
            <person name="Anterola A."/>
            <person name="Aoki S."/>
            <person name="Ashton N."/>
            <person name="Barbazuk W.B."/>
            <person name="Barker E."/>
            <person name="Bennetzen J."/>
            <person name="Bezanilla M."/>
            <person name="Blankenship R."/>
            <person name="Cho S.H."/>
            <person name="Dutcher S."/>
            <person name="Estelle M."/>
            <person name="Fawcett J.A."/>
            <person name="Gundlach H."/>
            <person name="Hanada K."/>
            <person name="Heyl A."/>
            <person name="Hicks K.A."/>
            <person name="Hugh J."/>
            <person name="Lohr M."/>
            <person name="Mayer K."/>
            <person name="Melkozernov A."/>
            <person name="Murata T."/>
            <person name="Nelson D."/>
            <person name="Pils B."/>
            <person name="Prigge M."/>
            <person name="Reiss B."/>
            <person name="Renner T."/>
            <person name="Rombauts S."/>
            <person name="Rushton P."/>
            <person name="Sanderfoot A."/>
            <person name="Schween G."/>
            <person name="Shiu S.-H."/>
            <person name="Stueber K."/>
            <person name="Theodoulou F.L."/>
            <person name="Tu H."/>
            <person name="Van de Peer Y."/>
            <person name="Verrier P.J."/>
            <person name="Waters E."/>
            <person name="Wood A."/>
            <person name="Yang L."/>
            <person name="Cove D."/>
            <person name="Cuming A."/>
            <person name="Hasebe M."/>
            <person name="Lucas S."/>
            <person name="Mishler D.B."/>
            <person name="Reski R."/>
            <person name="Grigoriev I."/>
            <person name="Quatrano R.S."/>
            <person name="Boore J.L."/>
        </authorList>
    </citation>
    <scope>NUCLEOTIDE SEQUENCE [LARGE SCALE GENOMIC DNA]</scope>
    <source>
        <strain evidence="5 6">cv. Gransden 2004</strain>
    </source>
</reference>